<dbReference type="EMBL" id="RWJN01000220">
    <property type="protein sequence ID" value="TCD64715.1"/>
    <property type="molecule type" value="Genomic_DNA"/>
</dbReference>
<organism evidence="2 3">
    <name type="scientific">Steccherinum ochraceum</name>
    <dbReference type="NCBI Taxonomy" id="92696"/>
    <lineage>
        <taxon>Eukaryota</taxon>
        <taxon>Fungi</taxon>
        <taxon>Dikarya</taxon>
        <taxon>Basidiomycota</taxon>
        <taxon>Agaricomycotina</taxon>
        <taxon>Agaricomycetes</taxon>
        <taxon>Polyporales</taxon>
        <taxon>Steccherinaceae</taxon>
        <taxon>Steccherinum</taxon>
    </lineage>
</organism>
<dbReference type="InterPro" id="IPR001810">
    <property type="entry name" value="F-box_dom"/>
</dbReference>
<comment type="caution">
    <text evidence="2">The sequence shown here is derived from an EMBL/GenBank/DDBJ whole genome shotgun (WGS) entry which is preliminary data.</text>
</comment>
<proteinExistence type="predicted"/>
<evidence type="ECO:0000259" key="1">
    <source>
        <dbReference type="PROSITE" id="PS50181"/>
    </source>
</evidence>
<evidence type="ECO:0000313" key="2">
    <source>
        <dbReference type="EMBL" id="TCD64715.1"/>
    </source>
</evidence>
<name>A0A4R0RGB7_9APHY</name>
<protein>
    <recommendedName>
        <fullName evidence="1">F-box domain-containing protein</fullName>
    </recommendedName>
</protein>
<evidence type="ECO:0000313" key="3">
    <source>
        <dbReference type="Proteomes" id="UP000292702"/>
    </source>
</evidence>
<sequence length="428" mass="48999">MTTYFPSELLLKIVGHLSKSKLRELCFVSRDWLNVAQVGLFRTVRVNMVQKSAQDLIAFRQSSPHLRTYVNQLHLFGRGSMELPPMNIGDLFKVLQLLPAIRCLKLYRVSIAGPVEVTDDLVSSQPELKLMLSNFQSGVDVLDTILTRLHPTELHLQHVIVDPSDEFQPPFRQDAFKGVRVLNIGGVYNSGAPRTRWTTSDILAICPVDTLTTFGLGYDIDRHQHGEELRRFLETKGRHVECLNIDYGHWTVIEPEAEKMRLMMDDVGRDGFGGTPSEWPTIKLSTCCPALKHITFFLFVEYESPDDSKKSSAIYLWRYALRLISTAPKNLISITVLFDLGGNVPYEDLDRSTIYTVNWEKWDEVLRGFEKLERVSFVPLGFEGRAERETFAVPATQPRVSDWPEEASEFVYKQLSSLHKRNVEFRFA</sequence>
<keyword evidence="3" id="KW-1185">Reference proteome</keyword>
<gene>
    <name evidence="2" type="ORF">EIP91_003758</name>
</gene>
<dbReference type="AlphaFoldDB" id="A0A4R0RGB7"/>
<dbReference type="Proteomes" id="UP000292702">
    <property type="component" value="Unassembled WGS sequence"/>
</dbReference>
<reference evidence="2 3" key="1">
    <citation type="submission" date="2018-11" db="EMBL/GenBank/DDBJ databases">
        <title>Genome assembly of Steccherinum ochraceum LE-BIN_3174, the white-rot fungus of the Steccherinaceae family (The Residual Polyporoid clade, Polyporales, Basidiomycota).</title>
        <authorList>
            <person name="Fedorova T.V."/>
            <person name="Glazunova O.A."/>
            <person name="Landesman E.O."/>
            <person name="Moiseenko K.V."/>
            <person name="Psurtseva N.V."/>
            <person name="Savinova O.S."/>
            <person name="Shakhova N.V."/>
            <person name="Tyazhelova T.V."/>
            <person name="Vasina D.V."/>
        </authorList>
    </citation>
    <scope>NUCLEOTIDE SEQUENCE [LARGE SCALE GENOMIC DNA]</scope>
    <source>
        <strain evidence="2 3">LE-BIN_3174</strain>
    </source>
</reference>
<dbReference type="PROSITE" id="PS50181">
    <property type="entry name" value="FBOX"/>
    <property type="match status" value="1"/>
</dbReference>
<accession>A0A4R0RGB7</accession>
<feature type="domain" description="F-box" evidence="1">
    <location>
        <begin position="1"/>
        <end position="44"/>
    </location>
</feature>